<comment type="similarity">
    <text evidence="2">Belongs to the NAD(P)-dependent epimerase/dehydratase family.</text>
</comment>
<dbReference type="InterPro" id="IPR001509">
    <property type="entry name" value="Epimerase_deHydtase"/>
</dbReference>
<evidence type="ECO:0000256" key="1">
    <source>
        <dbReference type="ARBA" id="ARBA00005125"/>
    </source>
</evidence>
<gene>
    <name evidence="4" type="ORF">HNR75_000708</name>
</gene>
<dbReference type="Proteomes" id="UP000585721">
    <property type="component" value="Unassembled WGS sequence"/>
</dbReference>
<keyword evidence="5" id="KW-1185">Reference proteome</keyword>
<sequence length="329" mass="37577">MNILLIGGLGNIGSPITYQLAAMGHSVYVLGRKKIEQIQPDITYISGNTEDFALLQSLQEQYAIDIVINFAIQSTAQAEVNINAFANKIKQFIFISTVTVLNREKNVVLTEESECGNPFSTYAQTKLKCEQIFLNAYYEQHFPVTTVRPSQTYSKDKLPLSVKGKSYWSVIDRILNDKPVIIHGDGTSTWASMHSNDFCRGFIPLINHPQAVGEIYHLTGDEILTWNMIYHELARQLNKDINIVHIPTYLLEKSKQYDFRMSIKGDKQYSVIFDNQKIKRICPDFQCQISMKDGIRMYLDYMDKHPALKVTDPEFDQWCDDAIGQGVIL</sequence>
<evidence type="ECO:0000256" key="2">
    <source>
        <dbReference type="ARBA" id="ARBA00007637"/>
    </source>
</evidence>
<evidence type="ECO:0000313" key="4">
    <source>
        <dbReference type="EMBL" id="MBB6054836.1"/>
    </source>
</evidence>
<dbReference type="SUPFAM" id="SSF51735">
    <property type="entry name" value="NAD(P)-binding Rossmann-fold domains"/>
    <property type="match status" value="1"/>
</dbReference>
<dbReference type="PANTHER" id="PTHR43000">
    <property type="entry name" value="DTDP-D-GLUCOSE 4,6-DEHYDRATASE-RELATED"/>
    <property type="match status" value="1"/>
</dbReference>
<dbReference type="Pfam" id="PF01370">
    <property type="entry name" value="Epimerase"/>
    <property type="match status" value="1"/>
</dbReference>
<feature type="domain" description="NAD-dependent epimerase/dehydratase" evidence="3">
    <location>
        <begin position="3"/>
        <end position="216"/>
    </location>
</feature>
<dbReference type="Gene3D" id="3.40.50.720">
    <property type="entry name" value="NAD(P)-binding Rossmann-like Domain"/>
    <property type="match status" value="1"/>
</dbReference>
<dbReference type="AlphaFoldDB" id="A0A841GDY5"/>
<dbReference type="InterPro" id="IPR036291">
    <property type="entry name" value="NAD(P)-bd_dom_sf"/>
</dbReference>
<name>A0A841GDY5_9GAMM</name>
<accession>A0A841GDY5</accession>
<proteinExistence type="inferred from homology"/>
<comment type="caution">
    <text evidence="4">The sequence shown here is derived from an EMBL/GenBank/DDBJ whole genome shotgun (WGS) entry which is preliminary data.</text>
</comment>
<reference evidence="4 5" key="1">
    <citation type="submission" date="2020-08" db="EMBL/GenBank/DDBJ databases">
        <title>Genomic Encyclopedia of Type Strains, Phase IV (KMG-IV): sequencing the most valuable type-strain genomes for metagenomic binning, comparative biology and taxonomic classification.</title>
        <authorList>
            <person name="Goeker M."/>
        </authorList>
    </citation>
    <scope>NUCLEOTIDE SEQUENCE [LARGE SCALE GENOMIC DNA]</scope>
    <source>
        <strain evidence="4 5">DSM 22975</strain>
    </source>
</reference>
<evidence type="ECO:0000313" key="5">
    <source>
        <dbReference type="Proteomes" id="UP000585721"/>
    </source>
</evidence>
<organism evidence="4 5">
    <name type="scientific">Tolumonas osonensis</name>
    <dbReference type="NCBI Taxonomy" id="675874"/>
    <lineage>
        <taxon>Bacteria</taxon>
        <taxon>Pseudomonadati</taxon>
        <taxon>Pseudomonadota</taxon>
        <taxon>Gammaproteobacteria</taxon>
        <taxon>Aeromonadales</taxon>
        <taxon>Aeromonadaceae</taxon>
        <taxon>Tolumonas</taxon>
    </lineage>
</organism>
<dbReference type="EMBL" id="JACHGR010000002">
    <property type="protein sequence ID" value="MBB6054836.1"/>
    <property type="molecule type" value="Genomic_DNA"/>
</dbReference>
<dbReference type="RefSeq" id="WP_188025639.1">
    <property type="nucleotide sequence ID" value="NZ_JACHGR010000002.1"/>
</dbReference>
<comment type="pathway">
    <text evidence="1">Bacterial outer membrane biogenesis; LPS O-antigen biosynthesis.</text>
</comment>
<protein>
    <submittedName>
        <fullName evidence="4">Nucleoside-diphosphate-sugar epimerase</fullName>
    </submittedName>
</protein>
<evidence type="ECO:0000259" key="3">
    <source>
        <dbReference type="Pfam" id="PF01370"/>
    </source>
</evidence>